<dbReference type="EMBL" id="CM047583">
    <property type="protein sequence ID" value="KAI9912914.1"/>
    <property type="molecule type" value="Genomic_DNA"/>
</dbReference>
<comment type="caution">
    <text evidence="1">The sequence shown here is derived from an EMBL/GenBank/DDBJ whole genome shotgun (WGS) entry which is preliminary data.</text>
</comment>
<sequence length="135" mass="15857">MSPEECAFLRKMAPNYEAYMTNNPETLLTRFFGCHSVSLYGKMYYFVVMGNLFADTDVVHHRYDIKGSWIDRNAKIRIDIATAHRIYGRIPKDTLIDVLDQGNYDHQRHNIYISNSVQHQRPVFNSDQQQDIRVV</sequence>
<evidence type="ECO:0000313" key="2">
    <source>
        <dbReference type="Proteomes" id="UP001163321"/>
    </source>
</evidence>
<accession>A0ACC0W2E0</accession>
<protein>
    <submittedName>
        <fullName evidence="1">Uncharacterized protein</fullName>
    </submittedName>
</protein>
<name>A0ACC0W2E0_9STRA</name>
<evidence type="ECO:0000313" key="1">
    <source>
        <dbReference type="EMBL" id="KAI9912914.1"/>
    </source>
</evidence>
<organism evidence="1 2">
    <name type="scientific">Peronosclerospora sorghi</name>
    <dbReference type="NCBI Taxonomy" id="230839"/>
    <lineage>
        <taxon>Eukaryota</taxon>
        <taxon>Sar</taxon>
        <taxon>Stramenopiles</taxon>
        <taxon>Oomycota</taxon>
        <taxon>Peronosporomycetes</taxon>
        <taxon>Peronosporales</taxon>
        <taxon>Peronosporaceae</taxon>
        <taxon>Peronosclerospora</taxon>
    </lineage>
</organism>
<gene>
    <name evidence="1" type="ORF">PsorP6_006603</name>
</gene>
<reference evidence="1 2" key="1">
    <citation type="journal article" date="2022" name="bioRxiv">
        <title>The genome of the oomycete Peronosclerospora sorghi, a cosmopolitan pathogen of maize and sorghum, is inflated with dispersed pseudogenes.</title>
        <authorList>
            <person name="Fletcher K."/>
            <person name="Martin F."/>
            <person name="Isakeit T."/>
            <person name="Cavanaugh K."/>
            <person name="Magill C."/>
            <person name="Michelmore R."/>
        </authorList>
    </citation>
    <scope>NUCLEOTIDE SEQUENCE [LARGE SCALE GENOMIC DNA]</scope>
    <source>
        <strain evidence="1">P6</strain>
    </source>
</reference>
<keyword evidence="2" id="KW-1185">Reference proteome</keyword>
<proteinExistence type="predicted"/>
<dbReference type="Proteomes" id="UP001163321">
    <property type="component" value="Chromosome 4"/>
</dbReference>